<dbReference type="Gene3D" id="3.40.50.1000">
    <property type="entry name" value="HAD superfamily/HAD-like"/>
    <property type="match status" value="1"/>
</dbReference>
<protein>
    <submittedName>
        <fullName evidence="5">HAD family hydrolase</fullName>
    </submittedName>
</protein>
<dbReference type="SFLD" id="SFLDS00003">
    <property type="entry name" value="Haloacid_Dehalogenase"/>
    <property type="match status" value="1"/>
</dbReference>
<evidence type="ECO:0000256" key="2">
    <source>
        <dbReference type="ARBA" id="ARBA00022723"/>
    </source>
</evidence>
<evidence type="ECO:0000256" key="1">
    <source>
        <dbReference type="ARBA" id="ARBA00001946"/>
    </source>
</evidence>
<dbReference type="Pfam" id="PF13242">
    <property type="entry name" value="Hydrolase_like"/>
    <property type="match status" value="1"/>
</dbReference>
<dbReference type="Proteomes" id="UP000886667">
    <property type="component" value="Unassembled WGS sequence"/>
</dbReference>
<keyword evidence="3 5" id="KW-0378">Hydrolase</keyword>
<comment type="cofactor">
    <cofactor evidence="1">
        <name>Mg(2+)</name>
        <dbReference type="ChEBI" id="CHEBI:18420"/>
    </cofactor>
</comment>
<dbReference type="GO" id="GO:0016791">
    <property type="term" value="F:phosphatase activity"/>
    <property type="evidence" value="ECO:0007669"/>
    <property type="project" value="TreeGrafter"/>
</dbReference>
<dbReference type="InterPro" id="IPR036412">
    <property type="entry name" value="HAD-like_sf"/>
</dbReference>
<sequence length="227" mass="25427">MFESKKAILLDMNGTFMFGEDRFGSDEDYSEYYHGIGGELEKSSVNRLIAKVYAYLDLRYPDQRYRDNFPSVKEAISAVADLSLSHSEIDRIIRTFSFHEHGHIPQQYVETLLALAGRFTLAAVIDIWAPKERWLTTFSDRGIDGLFKAISFSSDHGEVKPSPKPFRRIVKALGCREQDCLVIGDSVRRDLGGASAAGVDCVLVGGVHDSRAIACYPNLLAFKDDCY</sequence>
<dbReference type="PANTHER" id="PTHR46470">
    <property type="entry name" value="N-ACYLNEURAMINATE-9-PHOSPHATASE"/>
    <property type="match status" value="1"/>
</dbReference>
<keyword evidence="4" id="KW-0460">Magnesium</keyword>
<dbReference type="InterPro" id="IPR051400">
    <property type="entry name" value="HAD-like_hydrolase"/>
</dbReference>
<reference evidence="5" key="1">
    <citation type="journal article" date="2021" name="Proc. Natl. Acad. Sci. U.S.A.">
        <title>Global biogeography of chemosynthetic symbionts reveals both localized and globally distributed symbiont groups. .</title>
        <authorList>
            <person name="Osvatic J.T."/>
            <person name="Wilkins L.G.E."/>
            <person name="Leibrecht L."/>
            <person name="Leray M."/>
            <person name="Zauner S."/>
            <person name="Polzin J."/>
            <person name="Camacho Y."/>
            <person name="Gros O."/>
            <person name="van Gils J.A."/>
            <person name="Eisen J.A."/>
            <person name="Petersen J.M."/>
            <person name="Yuen B."/>
        </authorList>
    </citation>
    <scope>NUCLEOTIDE SEQUENCE</scope>
    <source>
        <strain evidence="5">MAGclacostrist064TRANS</strain>
    </source>
</reference>
<dbReference type="GO" id="GO:0044281">
    <property type="term" value="P:small molecule metabolic process"/>
    <property type="evidence" value="ECO:0007669"/>
    <property type="project" value="UniProtKB-ARBA"/>
</dbReference>
<gene>
    <name evidence="5" type="ORF">JAZ07_01475</name>
</gene>
<proteinExistence type="predicted"/>
<comment type="caution">
    <text evidence="5">The sequence shown here is derived from an EMBL/GenBank/DDBJ whole genome shotgun (WGS) entry which is preliminary data.</text>
</comment>
<evidence type="ECO:0000313" key="6">
    <source>
        <dbReference type="Proteomes" id="UP000886667"/>
    </source>
</evidence>
<dbReference type="EMBL" id="JAEPCM010000017">
    <property type="protein sequence ID" value="MCG7944998.1"/>
    <property type="molecule type" value="Genomic_DNA"/>
</dbReference>
<dbReference type="Gene3D" id="1.10.150.240">
    <property type="entry name" value="Putative phosphatase, domain 2"/>
    <property type="match status" value="1"/>
</dbReference>
<dbReference type="AlphaFoldDB" id="A0A9E4K9L0"/>
<dbReference type="InterPro" id="IPR006439">
    <property type="entry name" value="HAD-SF_hydro_IA"/>
</dbReference>
<organism evidence="5 6">
    <name type="scientific">Candidatus Thiodiazotropha taylori</name>
    <dbReference type="NCBI Taxonomy" id="2792791"/>
    <lineage>
        <taxon>Bacteria</taxon>
        <taxon>Pseudomonadati</taxon>
        <taxon>Pseudomonadota</taxon>
        <taxon>Gammaproteobacteria</taxon>
        <taxon>Chromatiales</taxon>
        <taxon>Sedimenticolaceae</taxon>
        <taxon>Candidatus Thiodiazotropha</taxon>
    </lineage>
</organism>
<dbReference type="SUPFAM" id="SSF56784">
    <property type="entry name" value="HAD-like"/>
    <property type="match status" value="1"/>
</dbReference>
<dbReference type="SFLD" id="SFLDG01129">
    <property type="entry name" value="C1.5:_HAD__Beta-PGM__Phosphata"/>
    <property type="match status" value="1"/>
</dbReference>
<dbReference type="InterPro" id="IPR023198">
    <property type="entry name" value="PGP-like_dom2"/>
</dbReference>
<evidence type="ECO:0000256" key="3">
    <source>
        <dbReference type="ARBA" id="ARBA00022801"/>
    </source>
</evidence>
<dbReference type="NCBIfam" id="TIGR01549">
    <property type="entry name" value="HAD-SF-IA-v1"/>
    <property type="match status" value="1"/>
</dbReference>
<dbReference type="InterPro" id="IPR023214">
    <property type="entry name" value="HAD_sf"/>
</dbReference>
<evidence type="ECO:0000313" key="5">
    <source>
        <dbReference type="EMBL" id="MCG7944998.1"/>
    </source>
</evidence>
<keyword evidence="2" id="KW-0479">Metal-binding</keyword>
<dbReference type="GO" id="GO:0046872">
    <property type="term" value="F:metal ion binding"/>
    <property type="evidence" value="ECO:0007669"/>
    <property type="project" value="UniProtKB-KW"/>
</dbReference>
<accession>A0A9E4K9L0</accession>
<evidence type="ECO:0000256" key="4">
    <source>
        <dbReference type="ARBA" id="ARBA00022842"/>
    </source>
</evidence>
<name>A0A9E4K9L0_9GAMM</name>
<dbReference type="PANTHER" id="PTHR46470:SF2">
    <property type="entry name" value="GLYCERALDEHYDE 3-PHOSPHATE PHOSPHATASE"/>
    <property type="match status" value="1"/>
</dbReference>